<proteinExistence type="predicted"/>
<dbReference type="AlphaFoldDB" id="A0A2N7WYR4"/>
<evidence type="ECO:0000313" key="1">
    <source>
        <dbReference type="EMBL" id="PMS34494.1"/>
    </source>
</evidence>
<accession>A0A2N7WYR4</accession>
<evidence type="ECO:0000313" key="2">
    <source>
        <dbReference type="Proteomes" id="UP000235777"/>
    </source>
</evidence>
<sequence length="85" mass="9351">MAVSIESGRCRKVNVRAPNGRLAQRSETDFETALLTPFCQQNVRRGDGVGRRTGRVILPLSGLLETAWSSPVRRRDQEGAGAIRT</sequence>
<name>A0A2N7WYR4_9BURK</name>
<protein>
    <submittedName>
        <fullName evidence="1">Uncharacterized protein</fullName>
    </submittedName>
</protein>
<comment type="caution">
    <text evidence="1">The sequence shown here is derived from an EMBL/GenBank/DDBJ whole genome shotgun (WGS) entry which is preliminary data.</text>
</comment>
<keyword evidence="2" id="KW-1185">Reference proteome</keyword>
<organism evidence="1 2">
    <name type="scientific">Trinickia symbiotica</name>
    <dbReference type="NCBI Taxonomy" id="863227"/>
    <lineage>
        <taxon>Bacteria</taxon>
        <taxon>Pseudomonadati</taxon>
        <taxon>Pseudomonadota</taxon>
        <taxon>Betaproteobacteria</taxon>
        <taxon>Burkholderiales</taxon>
        <taxon>Burkholderiaceae</taxon>
        <taxon>Trinickia</taxon>
    </lineage>
</organism>
<gene>
    <name evidence="1" type="ORF">C0Z20_22655</name>
</gene>
<dbReference type="Proteomes" id="UP000235777">
    <property type="component" value="Unassembled WGS sequence"/>
</dbReference>
<reference evidence="1 2" key="1">
    <citation type="submission" date="2018-01" db="EMBL/GenBank/DDBJ databases">
        <title>Whole genome analyses suggest that Burkholderia sensu lato contains two further novel genera in the rhizoxinica-symbiotica group Mycetohabitans gen. nov., and Trinickia gen. nov.: implications for the evolution of diazotrophy and nodulation in the Burkholderiaceae.</title>
        <authorList>
            <person name="Estrada-de los Santos P."/>
            <person name="Palmer M."/>
            <person name="Chavez-Ramirez B."/>
            <person name="Beukes C."/>
            <person name="Steenkamp E.T."/>
            <person name="Hirsch A.M."/>
            <person name="Manyaka P."/>
            <person name="Maluk M."/>
            <person name="Lafos M."/>
            <person name="Crook M."/>
            <person name="Gross E."/>
            <person name="Simon M.F."/>
            <person name="Bueno dos Reis Junior F."/>
            <person name="Poole P.S."/>
            <person name="Venter S.N."/>
            <person name="James E.K."/>
        </authorList>
    </citation>
    <scope>NUCLEOTIDE SEQUENCE [LARGE SCALE GENOMIC DNA]</scope>
    <source>
        <strain evidence="1 2">JPY 581</strain>
    </source>
</reference>
<dbReference type="EMBL" id="PNYC01000016">
    <property type="protein sequence ID" value="PMS34494.1"/>
    <property type="molecule type" value="Genomic_DNA"/>
</dbReference>